<dbReference type="InterPro" id="IPR020846">
    <property type="entry name" value="MFS_dom"/>
</dbReference>
<feature type="transmembrane region" description="Helical" evidence="5">
    <location>
        <begin position="355"/>
        <end position="386"/>
    </location>
</feature>
<keyword evidence="2 5" id="KW-0812">Transmembrane</keyword>
<feature type="transmembrane region" description="Helical" evidence="5">
    <location>
        <begin position="136"/>
        <end position="156"/>
    </location>
</feature>
<feature type="transmembrane region" description="Helical" evidence="5">
    <location>
        <begin position="284"/>
        <end position="305"/>
    </location>
</feature>
<keyword evidence="3 5" id="KW-1133">Transmembrane helix</keyword>
<evidence type="ECO:0000256" key="5">
    <source>
        <dbReference type="SAM" id="Phobius"/>
    </source>
</evidence>
<feature type="transmembrane region" description="Helical" evidence="5">
    <location>
        <begin position="42"/>
        <end position="65"/>
    </location>
</feature>
<reference evidence="8" key="1">
    <citation type="journal article" date="2019" name="Int. J. Syst. Evol. Microbiol.">
        <title>The Global Catalogue of Microorganisms (GCM) 10K type strain sequencing project: providing services to taxonomists for standard genome sequencing and annotation.</title>
        <authorList>
            <consortium name="The Broad Institute Genomics Platform"/>
            <consortium name="The Broad Institute Genome Sequencing Center for Infectious Disease"/>
            <person name="Wu L."/>
            <person name="Ma J."/>
        </authorList>
    </citation>
    <scope>NUCLEOTIDE SEQUENCE [LARGE SCALE GENOMIC DNA]</scope>
    <source>
        <strain evidence="8">JCM 30742</strain>
    </source>
</reference>
<gene>
    <name evidence="7" type="ORF">GCM10023081_41810</name>
</gene>
<feature type="transmembrane region" description="Helical" evidence="5">
    <location>
        <begin position="77"/>
        <end position="96"/>
    </location>
</feature>
<accession>A0ABP7D8D1</accession>
<protein>
    <submittedName>
        <fullName evidence="7">MFS transporter</fullName>
    </submittedName>
</protein>
<dbReference type="Gene3D" id="1.20.1250.20">
    <property type="entry name" value="MFS general substrate transporter like domains"/>
    <property type="match status" value="1"/>
</dbReference>
<evidence type="ECO:0000256" key="1">
    <source>
        <dbReference type="ARBA" id="ARBA00004651"/>
    </source>
</evidence>
<dbReference type="Proteomes" id="UP001500752">
    <property type="component" value="Unassembled WGS sequence"/>
</dbReference>
<feature type="transmembrane region" description="Helical" evidence="5">
    <location>
        <begin position="102"/>
        <end position="124"/>
    </location>
</feature>
<sequence length="396" mass="41175">MPAVLSRAPRGFYAIVAHAFFMQTALAIVRPTTSYLALEMDVSAALLGLVVASFSLLPVFLAVWVGRRLDAGYETPVLLVSAVFMLAAGAGLLWATPNLQMLLLWNAVLGLGHLGGILGEQAQLSAYDKAKLDRSFGLYTMTVAVGQALAPLFMGALGGDAVHPDTTLLLGAYLAGAAVVLATAFGMLRGRPPRPRGDRPPAATMREALDVEPRKRRVLTGSILFGMMVLCAMDLVQVYLPALAVERGISVGVVGMLLSLRAAATVVSRFGLDRLVARFGRGRLLLVSSCGSAVLLSLIAVPMPVAMLGVLMFAIGLVMGVGQPLGMTLVSLYAEPGTRGTWIGLRMTGNRLGQAVIPATVGFFAVGLGTGGAFLCIGAAMGAVAASSFGAFRSLE</sequence>
<keyword evidence="4 5" id="KW-0472">Membrane</keyword>
<feature type="transmembrane region" description="Helical" evidence="5">
    <location>
        <begin position="249"/>
        <end position="272"/>
    </location>
</feature>
<dbReference type="PANTHER" id="PTHR23526:SF4">
    <property type="entry name" value="INTEGRAL MEMBRANE TRANSPORT PROTEIN"/>
    <property type="match status" value="1"/>
</dbReference>
<proteinExistence type="predicted"/>
<evidence type="ECO:0000256" key="2">
    <source>
        <dbReference type="ARBA" id="ARBA00022692"/>
    </source>
</evidence>
<feature type="transmembrane region" description="Helical" evidence="5">
    <location>
        <begin position="168"/>
        <end position="188"/>
    </location>
</feature>
<dbReference type="InterPro" id="IPR011701">
    <property type="entry name" value="MFS"/>
</dbReference>
<evidence type="ECO:0000313" key="8">
    <source>
        <dbReference type="Proteomes" id="UP001500752"/>
    </source>
</evidence>
<feature type="domain" description="Major facilitator superfamily (MFS) profile" evidence="6">
    <location>
        <begin position="218"/>
        <end position="396"/>
    </location>
</feature>
<dbReference type="PROSITE" id="PS50850">
    <property type="entry name" value="MFS"/>
    <property type="match status" value="1"/>
</dbReference>
<comment type="subcellular location">
    <subcellularLocation>
        <location evidence="1">Cell membrane</location>
        <topology evidence="1">Multi-pass membrane protein</topology>
    </subcellularLocation>
</comment>
<dbReference type="PANTHER" id="PTHR23526">
    <property type="entry name" value="INTEGRAL MEMBRANE TRANSPORT PROTEIN-RELATED"/>
    <property type="match status" value="1"/>
</dbReference>
<dbReference type="Pfam" id="PF07690">
    <property type="entry name" value="MFS_1"/>
    <property type="match status" value="1"/>
</dbReference>
<evidence type="ECO:0000256" key="4">
    <source>
        <dbReference type="ARBA" id="ARBA00023136"/>
    </source>
</evidence>
<feature type="transmembrane region" description="Helical" evidence="5">
    <location>
        <begin position="311"/>
        <end position="334"/>
    </location>
</feature>
<evidence type="ECO:0000259" key="6">
    <source>
        <dbReference type="PROSITE" id="PS50850"/>
    </source>
</evidence>
<dbReference type="RefSeq" id="WP_345153954.1">
    <property type="nucleotide sequence ID" value="NZ_BAABEO010000032.1"/>
</dbReference>
<feature type="transmembrane region" description="Helical" evidence="5">
    <location>
        <begin position="223"/>
        <end position="243"/>
    </location>
</feature>
<organism evidence="7 8">
    <name type="scientific">Arthrobacter ginkgonis</name>
    <dbReference type="NCBI Taxonomy" id="1630594"/>
    <lineage>
        <taxon>Bacteria</taxon>
        <taxon>Bacillati</taxon>
        <taxon>Actinomycetota</taxon>
        <taxon>Actinomycetes</taxon>
        <taxon>Micrococcales</taxon>
        <taxon>Micrococcaceae</taxon>
        <taxon>Arthrobacter</taxon>
    </lineage>
</organism>
<dbReference type="InterPro" id="IPR052528">
    <property type="entry name" value="Sugar_transport-like"/>
</dbReference>
<dbReference type="InterPro" id="IPR036259">
    <property type="entry name" value="MFS_trans_sf"/>
</dbReference>
<keyword evidence="8" id="KW-1185">Reference proteome</keyword>
<dbReference type="SUPFAM" id="SSF103473">
    <property type="entry name" value="MFS general substrate transporter"/>
    <property type="match status" value="1"/>
</dbReference>
<evidence type="ECO:0000313" key="7">
    <source>
        <dbReference type="EMBL" id="GAA3700899.1"/>
    </source>
</evidence>
<dbReference type="EMBL" id="BAABEO010000032">
    <property type="protein sequence ID" value="GAA3700899.1"/>
    <property type="molecule type" value="Genomic_DNA"/>
</dbReference>
<feature type="transmembrane region" description="Helical" evidence="5">
    <location>
        <begin position="12"/>
        <end position="30"/>
    </location>
</feature>
<evidence type="ECO:0000256" key="3">
    <source>
        <dbReference type="ARBA" id="ARBA00022989"/>
    </source>
</evidence>
<comment type="caution">
    <text evidence="7">The sequence shown here is derived from an EMBL/GenBank/DDBJ whole genome shotgun (WGS) entry which is preliminary data.</text>
</comment>
<name>A0ABP7D8D1_9MICC</name>